<dbReference type="Proteomes" id="UP000719942">
    <property type="component" value="Unassembled WGS sequence"/>
</dbReference>
<sequence>MALREIRTFDDEVLRKVCKPVAKVDDHVRQILDDMAETMYHAPNGGGLAANQVGILRRLIVVDMGEGLYKLVNPEIVESSGEVVGLEGCLSFPGVWGKVKRPARVVVKALDENGSPVTLDVTGDMAKCLCHETDHLNGIVFTSKIIEYVDMDEEE</sequence>
<dbReference type="PANTHER" id="PTHR10458">
    <property type="entry name" value="PEPTIDE DEFORMYLASE"/>
    <property type="match status" value="1"/>
</dbReference>
<reference evidence="4 5" key="1">
    <citation type="submission" date="2021-03" db="EMBL/GenBank/DDBJ databases">
        <title>Caproiciproducens sp. nov. isolated from feces of cow.</title>
        <authorList>
            <person name="Choi J.-Y."/>
        </authorList>
    </citation>
    <scope>NUCLEOTIDE SEQUENCE [LARGE SCALE GENOMIC DNA]</scope>
    <source>
        <strain evidence="4 5">AGMB10547</strain>
    </source>
</reference>
<dbReference type="NCBIfam" id="NF001159">
    <property type="entry name" value="PRK00150.1-3"/>
    <property type="match status" value="1"/>
</dbReference>
<comment type="caution">
    <text evidence="4">The sequence shown here is derived from an EMBL/GenBank/DDBJ whole genome shotgun (WGS) entry which is preliminary data.</text>
</comment>
<dbReference type="PIRSF" id="PIRSF004749">
    <property type="entry name" value="Pep_def"/>
    <property type="match status" value="1"/>
</dbReference>
<keyword evidence="2 3" id="KW-0408">Iron</keyword>
<evidence type="ECO:0000256" key="2">
    <source>
        <dbReference type="ARBA" id="ARBA00023004"/>
    </source>
</evidence>
<evidence type="ECO:0000313" key="4">
    <source>
        <dbReference type="EMBL" id="MBW7573035.1"/>
    </source>
</evidence>
<evidence type="ECO:0000256" key="3">
    <source>
        <dbReference type="HAMAP-Rule" id="MF_00163"/>
    </source>
</evidence>
<dbReference type="Pfam" id="PF01327">
    <property type="entry name" value="Pep_deformylase"/>
    <property type="match status" value="1"/>
</dbReference>
<name>A0ABS7DQD9_9FIRM</name>
<keyword evidence="3" id="KW-0479">Metal-binding</keyword>
<dbReference type="Gene3D" id="3.90.45.10">
    <property type="entry name" value="Peptide deformylase"/>
    <property type="match status" value="1"/>
</dbReference>
<dbReference type="InterPro" id="IPR023635">
    <property type="entry name" value="Peptide_deformylase"/>
</dbReference>
<comment type="catalytic activity">
    <reaction evidence="3">
        <text>N-terminal N-formyl-L-methionyl-[peptide] + H2O = N-terminal L-methionyl-[peptide] + formate</text>
        <dbReference type="Rhea" id="RHEA:24420"/>
        <dbReference type="Rhea" id="RHEA-COMP:10639"/>
        <dbReference type="Rhea" id="RHEA-COMP:10640"/>
        <dbReference type="ChEBI" id="CHEBI:15377"/>
        <dbReference type="ChEBI" id="CHEBI:15740"/>
        <dbReference type="ChEBI" id="CHEBI:49298"/>
        <dbReference type="ChEBI" id="CHEBI:64731"/>
        <dbReference type="EC" id="3.5.1.88"/>
    </reaction>
</comment>
<dbReference type="RefSeq" id="WP_219965440.1">
    <property type="nucleotide sequence ID" value="NZ_JAGFNZ010000003.1"/>
</dbReference>
<evidence type="ECO:0000256" key="1">
    <source>
        <dbReference type="ARBA" id="ARBA00010759"/>
    </source>
</evidence>
<dbReference type="PANTHER" id="PTHR10458:SF22">
    <property type="entry name" value="PEPTIDE DEFORMYLASE"/>
    <property type="match status" value="1"/>
</dbReference>
<feature type="binding site" evidence="3">
    <location>
        <position position="135"/>
    </location>
    <ligand>
        <name>Fe cation</name>
        <dbReference type="ChEBI" id="CHEBI:24875"/>
    </ligand>
</feature>
<dbReference type="CDD" id="cd00487">
    <property type="entry name" value="Pep_deformylase"/>
    <property type="match status" value="1"/>
</dbReference>
<dbReference type="NCBIfam" id="TIGR00079">
    <property type="entry name" value="pept_deformyl"/>
    <property type="match status" value="1"/>
</dbReference>
<keyword evidence="3 4" id="KW-0378">Hydrolase</keyword>
<organism evidence="4 5">
    <name type="scientific">Caproiciproducens faecalis</name>
    <dbReference type="NCBI Taxonomy" id="2820301"/>
    <lineage>
        <taxon>Bacteria</taxon>
        <taxon>Bacillati</taxon>
        <taxon>Bacillota</taxon>
        <taxon>Clostridia</taxon>
        <taxon>Eubacteriales</taxon>
        <taxon>Acutalibacteraceae</taxon>
        <taxon>Caproiciproducens</taxon>
    </lineage>
</organism>
<comment type="function">
    <text evidence="3">Removes the formyl group from the N-terminal Met of newly synthesized proteins. Requires at least a dipeptide for an efficient rate of reaction. N-terminal L-methionine is a prerequisite for activity but the enzyme has broad specificity at other positions.</text>
</comment>
<dbReference type="SUPFAM" id="SSF56420">
    <property type="entry name" value="Peptide deformylase"/>
    <property type="match status" value="1"/>
</dbReference>
<dbReference type="InterPro" id="IPR036821">
    <property type="entry name" value="Peptide_deformylase_sf"/>
</dbReference>
<accession>A0ABS7DQD9</accession>
<keyword evidence="5" id="KW-1185">Reference proteome</keyword>
<dbReference type="PRINTS" id="PR01576">
    <property type="entry name" value="PDEFORMYLASE"/>
</dbReference>
<protein>
    <recommendedName>
        <fullName evidence="3">Peptide deformylase</fullName>
        <shortName evidence="3">PDF</shortName>
        <ecNumber evidence="3">3.5.1.88</ecNumber>
    </recommendedName>
    <alternativeName>
        <fullName evidence="3">Polypeptide deformylase</fullName>
    </alternativeName>
</protein>
<keyword evidence="3" id="KW-0648">Protein biosynthesis</keyword>
<feature type="binding site" evidence="3">
    <location>
        <position position="131"/>
    </location>
    <ligand>
        <name>Fe cation</name>
        <dbReference type="ChEBI" id="CHEBI:24875"/>
    </ligand>
</feature>
<comment type="cofactor">
    <cofactor evidence="3">
        <name>Fe(2+)</name>
        <dbReference type="ChEBI" id="CHEBI:29033"/>
    </cofactor>
    <text evidence="3">Binds 1 Fe(2+) ion.</text>
</comment>
<feature type="binding site" evidence="3">
    <location>
        <position position="89"/>
    </location>
    <ligand>
        <name>Fe cation</name>
        <dbReference type="ChEBI" id="CHEBI:24875"/>
    </ligand>
</feature>
<comment type="similarity">
    <text evidence="1 3">Belongs to the polypeptide deformylase family.</text>
</comment>
<feature type="active site" evidence="3">
    <location>
        <position position="132"/>
    </location>
</feature>
<evidence type="ECO:0000313" key="5">
    <source>
        <dbReference type="Proteomes" id="UP000719942"/>
    </source>
</evidence>
<dbReference type="GO" id="GO:0042586">
    <property type="term" value="F:peptide deformylase activity"/>
    <property type="evidence" value="ECO:0007669"/>
    <property type="project" value="UniProtKB-EC"/>
</dbReference>
<dbReference type="HAMAP" id="MF_00163">
    <property type="entry name" value="Pep_deformylase"/>
    <property type="match status" value="1"/>
</dbReference>
<gene>
    <name evidence="3 4" type="primary">def</name>
    <name evidence="4" type="ORF">J5W02_09430</name>
</gene>
<dbReference type="EMBL" id="JAGFNZ010000003">
    <property type="protein sequence ID" value="MBW7573035.1"/>
    <property type="molecule type" value="Genomic_DNA"/>
</dbReference>
<dbReference type="EC" id="3.5.1.88" evidence="3"/>
<proteinExistence type="inferred from homology"/>